<dbReference type="SUPFAM" id="SSF53067">
    <property type="entry name" value="Actin-like ATPase domain"/>
    <property type="match status" value="2"/>
</dbReference>
<evidence type="ECO:0000256" key="1">
    <source>
        <dbReference type="ARBA" id="ARBA00009156"/>
    </source>
</evidence>
<dbReference type="AlphaFoldDB" id="A0A266Q5B0"/>
<feature type="domain" description="Carbohydrate kinase FGGY C-terminal" evidence="5">
    <location>
        <begin position="251"/>
        <end position="427"/>
    </location>
</feature>
<dbReference type="Pfam" id="PF00370">
    <property type="entry name" value="FGGY_N"/>
    <property type="match status" value="1"/>
</dbReference>
<comment type="caution">
    <text evidence="6">The sequence shown here is derived from an EMBL/GenBank/DDBJ whole genome shotgun (WGS) entry which is preliminary data.</text>
</comment>
<dbReference type="GO" id="GO:0005975">
    <property type="term" value="P:carbohydrate metabolic process"/>
    <property type="evidence" value="ECO:0007669"/>
    <property type="project" value="InterPro"/>
</dbReference>
<feature type="domain" description="Carbohydrate kinase FGGY N-terminal" evidence="4">
    <location>
        <begin position="4"/>
        <end position="238"/>
    </location>
</feature>
<protein>
    <submittedName>
        <fullName evidence="6">L-fuculose kinase</fullName>
    </submittedName>
</protein>
<comment type="similarity">
    <text evidence="1">Belongs to the FGGY kinase family.</text>
</comment>
<evidence type="ECO:0000259" key="5">
    <source>
        <dbReference type="Pfam" id="PF21546"/>
    </source>
</evidence>
<keyword evidence="7" id="KW-1185">Reference proteome</keyword>
<dbReference type="EMBL" id="NHNI01000002">
    <property type="protein sequence ID" value="OZY84571.1"/>
    <property type="molecule type" value="Genomic_DNA"/>
</dbReference>
<dbReference type="Proteomes" id="UP000216101">
    <property type="component" value="Unassembled WGS sequence"/>
</dbReference>
<gene>
    <name evidence="6" type="ORF">CBP51_15370</name>
</gene>
<dbReference type="PANTHER" id="PTHR43095:SF5">
    <property type="entry name" value="XYLULOSE KINASE"/>
    <property type="match status" value="1"/>
</dbReference>
<evidence type="ECO:0000256" key="3">
    <source>
        <dbReference type="ARBA" id="ARBA00022777"/>
    </source>
</evidence>
<keyword evidence="2" id="KW-0808">Transferase</keyword>
<dbReference type="Pfam" id="PF21546">
    <property type="entry name" value="FGGY_C_2"/>
    <property type="match status" value="1"/>
</dbReference>
<keyword evidence="3 6" id="KW-0418">Kinase</keyword>
<evidence type="ECO:0000256" key="2">
    <source>
        <dbReference type="ARBA" id="ARBA00022679"/>
    </source>
</evidence>
<reference evidence="7" key="1">
    <citation type="submission" date="2017-05" db="EMBL/GenBank/DDBJ databases">
        <authorList>
            <person name="Barney B.M."/>
        </authorList>
    </citation>
    <scope>NUCLEOTIDE SEQUENCE [LARGE SCALE GENOMIC DNA]</scope>
    <source>
        <strain evidence="7">PSBB022</strain>
    </source>
</reference>
<accession>A0A266Q5B0</accession>
<dbReference type="InterPro" id="IPR043129">
    <property type="entry name" value="ATPase_NBD"/>
</dbReference>
<name>A0A266Q5B0_9GAMM</name>
<sequence>MKAVLDIGKTNVKLQLVDSSDQLCDSYSRRNMPIETAPYPHADVAGIWHWLKQTLVNYPRVHEISALVVTTHGATAALVNSKLSLADGLALPVLDYEYAGINDCDAAYHSLRPDFAETLSPDLPAGLNLGRQIFWLQQQFPGPFATATHLLMYPQYWGWRLTGQLAGEVTSLGCHTDLWAPRAHHYSSLVEKCHWQGLMPPLQSAWETLGTISPLVAESMGLRADCKVYVGLHDSNASYLRYLCANRTEAASFTVVSTGTWTILMQAQGDLSSLHRRRDTLANCDVYGDPIACARFMGGREYDAICHRLGGDIKTPVTQQDIQGALDNLWMVTPDFSSGNGPYGGLEPKLQCPLPAPSAGAIATLYCALMIDQRLSDLQASGAIYIEGAFLKNPLLCQLVAQLRSEQPVYLSADDTGTVQGALLLTRIDGSAAASQSPSANLVLEACAPAQFNGLWEYRTHWYALITQ</sequence>
<dbReference type="CDD" id="cd07772">
    <property type="entry name" value="ASKHA_NBD_FGGY_NaCK-like"/>
    <property type="match status" value="1"/>
</dbReference>
<dbReference type="InterPro" id="IPR050406">
    <property type="entry name" value="FGGY_Carb_Kinase"/>
</dbReference>
<dbReference type="InterPro" id="IPR049382">
    <property type="entry name" value="FGGY_C_2"/>
</dbReference>
<dbReference type="InterPro" id="IPR018484">
    <property type="entry name" value="FGGY_N"/>
</dbReference>
<dbReference type="GO" id="GO:0016301">
    <property type="term" value="F:kinase activity"/>
    <property type="evidence" value="ECO:0007669"/>
    <property type="project" value="UniProtKB-KW"/>
</dbReference>
<evidence type="ECO:0000313" key="6">
    <source>
        <dbReference type="EMBL" id="OZY84571.1"/>
    </source>
</evidence>
<organism evidence="6 7">
    <name type="scientific">Cellvibrio mixtus</name>
    <dbReference type="NCBI Taxonomy" id="39650"/>
    <lineage>
        <taxon>Bacteria</taxon>
        <taxon>Pseudomonadati</taxon>
        <taxon>Pseudomonadota</taxon>
        <taxon>Gammaproteobacteria</taxon>
        <taxon>Cellvibrionales</taxon>
        <taxon>Cellvibrionaceae</taxon>
        <taxon>Cellvibrio</taxon>
    </lineage>
</organism>
<proteinExistence type="inferred from homology"/>
<dbReference type="PANTHER" id="PTHR43095">
    <property type="entry name" value="SUGAR KINASE"/>
    <property type="match status" value="1"/>
</dbReference>
<evidence type="ECO:0000259" key="4">
    <source>
        <dbReference type="Pfam" id="PF00370"/>
    </source>
</evidence>
<dbReference type="Gene3D" id="3.30.420.40">
    <property type="match status" value="2"/>
</dbReference>
<dbReference type="RefSeq" id="WP_094985616.1">
    <property type="nucleotide sequence ID" value="NZ_NHNI01000002.1"/>
</dbReference>
<evidence type="ECO:0000313" key="7">
    <source>
        <dbReference type="Proteomes" id="UP000216101"/>
    </source>
</evidence>